<dbReference type="InterPro" id="IPR011989">
    <property type="entry name" value="ARM-like"/>
</dbReference>
<evidence type="ECO:0000256" key="1">
    <source>
        <dbReference type="ARBA" id="ARBA00022737"/>
    </source>
</evidence>
<proteinExistence type="predicted"/>
<dbReference type="SMART" id="SM00185">
    <property type="entry name" value="ARM"/>
    <property type="match status" value="3"/>
</dbReference>
<evidence type="ECO:0008006" key="4">
    <source>
        <dbReference type="Google" id="ProtNLM"/>
    </source>
</evidence>
<keyword evidence="3" id="KW-1185">Reference proteome</keyword>
<dbReference type="PANTHER" id="PTHR22895">
    <property type="entry name" value="ARMADILLO REPEAT-CONTAINING PROTEIN 6"/>
    <property type="match status" value="1"/>
</dbReference>
<dbReference type="InterPro" id="IPR016024">
    <property type="entry name" value="ARM-type_fold"/>
</dbReference>
<reference evidence="2" key="1">
    <citation type="journal article" date="2023" name="Insect Mol. Biol.">
        <title>Genome sequencing provides insights into the evolution of gene families encoding plant cell wall-degrading enzymes in longhorned beetles.</title>
        <authorList>
            <person name="Shin N.R."/>
            <person name="Okamura Y."/>
            <person name="Kirsch R."/>
            <person name="Pauchet Y."/>
        </authorList>
    </citation>
    <scope>NUCLEOTIDE SEQUENCE</scope>
    <source>
        <strain evidence="2">RBIC_L_NR</strain>
    </source>
</reference>
<dbReference type="SUPFAM" id="SSF48371">
    <property type="entry name" value="ARM repeat"/>
    <property type="match status" value="1"/>
</dbReference>
<comment type="caution">
    <text evidence="2">The sequence shown here is derived from an EMBL/GenBank/DDBJ whole genome shotgun (WGS) entry which is preliminary data.</text>
</comment>
<dbReference type="GO" id="GO:0002244">
    <property type="term" value="P:hematopoietic progenitor cell differentiation"/>
    <property type="evidence" value="ECO:0007669"/>
    <property type="project" value="TreeGrafter"/>
</dbReference>
<dbReference type="PANTHER" id="PTHR22895:SF0">
    <property type="entry name" value="ARMADILLO REPEAT-CONTAINING PROTEIN 6"/>
    <property type="match status" value="1"/>
</dbReference>
<evidence type="ECO:0000313" key="3">
    <source>
        <dbReference type="Proteomes" id="UP001162156"/>
    </source>
</evidence>
<dbReference type="Gene3D" id="1.25.10.10">
    <property type="entry name" value="Leucine-rich Repeat Variant"/>
    <property type="match status" value="2"/>
</dbReference>
<organism evidence="2 3">
    <name type="scientific">Rhamnusium bicolor</name>
    <dbReference type="NCBI Taxonomy" id="1586634"/>
    <lineage>
        <taxon>Eukaryota</taxon>
        <taxon>Metazoa</taxon>
        <taxon>Ecdysozoa</taxon>
        <taxon>Arthropoda</taxon>
        <taxon>Hexapoda</taxon>
        <taxon>Insecta</taxon>
        <taxon>Pterygota</taxon>
        <taxon>Neoptera</taxon>
        <taxon>Endopterygota</taxon>
        <taxon>Coleoptera</taxon>
        <taxon>Polyphaga</taxon>
        <taxon>Cucujiformia</taxon>
        <taxon>Chrysomeloidea</taxon>
        <taxon>Cerambycidae</taxon>
        <taxon>Lepturinae</taxon>
        <taxon>Rhagiini</taxon>
        <taxon>Rhamnusium</taxon>
    </lineage>
</organism>
<dbReference type="EMBL" id="JANEYF010004045">
    <property type="protein sequence ID" value="KAJ8932460.1"/>
    <property type="molecule type" value="Genomic_DNA"/>
</dbReference>
<evidence type="ECO:0000313" key="2">
    <source>
        <dbReference type="EMBL" id="KAJ8932460.1"/>
    </source>
</evidence>
<keyword evidence="1" id="KW-0677">Repeat</keyword>
<protein>
    <recommendedName>
        <fullName evidence="4">Armadillo repeat-containing protein 6</fullName>
    </recommendedName>
</protein>
<dbReference type="AlphaFoldDB" id="A0AAV8X1N8"/>
<sequence>MVLVISQETFNNAVLENIEDLGLSPEDAVKDAILQFESQGVDLSSILKELPTYSESIKEHVVQLTELNKSKSDPKRVIEKLEAIKTECDKGIEYKVLIGKCGAYSVILDTLSNYNDDNVRMNCLKSLISLMSKQPDLLDDRGVEIIVSYLGKDTDIETKRLTLKWAKECCIMHELNRQKIFNAEILEKLKEFLNESTAILRETLAVCRALALDDDVRVEFGKAHEHSKIIANETLSTIIRLLSRFQQDEQLINDLMITLCVILVRAEFCKEVVDAGGLEIIRDVMQTFQSNEKINRQCFKLLKALAGHDECKIRIIKNQFAPVITTALDLNKGNVPTLSAGLGCVAALSLRSPENSKEFFETGIPEVIVNIMKMHPREKVIHKSASWTIRNMVSRNKSQSKAFLELGVEELLQTSLKNFKEIEYDIKAALRDLGCNVQLKEEWTGRGGALTTGFSKHED</sequence>
<gene>
    <name evidence="2" type="ORF">NQ314_014642</name>
</gene>
<accession>A0AAV8X1N8</accession>
<dbReference type="Proteomes" id="UP001162156">
    <property type="component" value="Unassembled WGS sequence"/>
</dbReference>
<dbReference type="InterPro" id="IPR000225">
    <property type="entry name" value="Armadillo"/>
</dbReference>
<name>A0AAV8X1N8_9CUCU</name>